<name>A0A8D8JEC1_CULPI</name>
<dbReference type="EMBL" id="HBUE01285377">
    <property type="protein sequence ID" value="CAG6571215.1"/>
    <property type="molecule type" value="Transcribed_RNA"/>
</dbReference>
<proteinExistence type="predicted"/>
<dbReference type="EMBL" id="HBUE01070432">
    <property type="protein sequence ID" value="CAG6472366.1"/>
    <property type="molecule type" value="Transcribed_RNA"/>
</dbReference>
<dbReference type="AlphaFoldDB" id="A0A8D8JEC1"/>
<sequence>MHTSLSEREGTDTQSACVLYNGAVFSVAYSGTHIFYGFQYPFLGVPLPSVAPSLTSLQRSTVPASVTSPRSRVCGHSYRDTRCLAVVPLPFESWSARSIFRRFCPFWRPLPFSIRRVSLVLAIQ</sequence>
<organism evidence="1">
    <name type="scientific">Culex pipiens</name>
    <name type="common">House mosquito</name>
    <dbReference type="NCBI Taxonomy" id="7175"/>
    <lineage>
        <taxon>Eukaryota</taxon>
        <taxon>Metazoa</taxon>
        <taxon>Ecdysozoa</taxon>
        <taxon>Arthropoda</taxon>
        <taxon>Hexapoda</taxon>
        <taxon>Insecta</taxon>
        <taxon>Pterygota</taxon>
        <taxon>Neoptera</taxon>
        <taxon>Endopterygota</taxon>
        <taxon>Diptera</taxon>
        <taxon>Nematocera</taxon>
        <taxon>Culicoidea</taxon>
        <taxon>Culicidae</taxon>
        <taxon>Culicinae</taxon>
        <taxon>Culicini</taxon>
        <taxon>Culex</taxon>
        <taxon>Culex</taxon>
    </lineage>
</organism>
<protein>
    <submittedName>
        <fullName evidence="1">(northern house mosquito) hypothetical protein</fullName>
    </submittedName>
</protein>
<accession>A0A8D8JEC1</accession>
<dbReference type="EMBL" id="HBUE01179783">
    <property type="protein sequence ID" value="CAG6519662.1"/>
    <property type="molecule type" value="Transcribed_RNA"/>
</dbReference>
<reference evidence="1" key="1">
    <citation type="submission" date="2021-05" db="EMBL/GenBank/DDBJ databases">
        <authorList>
            <person name="Alioto T."/>
            <person name="Alioto T."/>
            <person name="Gomez Garrido J."/>
        </authorList>
    </citation>
    <scope>NUCLEOTIDE SEQUENCE</scope>
</reference>
<evidence type="ECO:0000313" key="1">
    <source>
        <dbReference type="EMBL" id="CAG6571215.1"/>
    </source>
</evidence>